<evidence type="ECO:0000256" key="3">
    <source>
        <dbReference type="PIRSR" id="PIRSR601613-1"/>
    </source>
</evidence>
<dbReference type="InterPro" id="IPR001613">
    <property type="entry name" value="Flavin_amine_oxidase"/>
</dbReference>
<feature type="binding site" evidence="3">
    <location>
        <position position="11"/>
    </location>
    <ligand>
        <name>FAD</name>
        <dbReference type="ChEBI" id="CHEBI:57692"/>
    </ligand>
</feature>
<evidence type="ECO:0000256" key="2">
    <source>
        <dbReference type="ARBA" id="ARBA00023002"/>
    </source>
</evidence>
<dbReference type="GO" id="GO:0016491">
    <property type="term" value="F:oxidoreductase activity"/>
    <property type="evidence" value="ECO:0007669"/>
    <property type="project" value="UniProtKB-KW"/>
</dbReference>
<evidence type="ECO:0000313" key="5">
    <source>
        <dbReference type="EMBL" id="MDO6424469.1"/>
    </source>
</evidence>
<accession>A0AAW7XAE7</accession>
<dbReference type="InterPro" id="IPR002937">
    <property type="entry name" value="Amino_oxidase"/>
</dbReference>
<dbReference type="RefSeq" id="WP_303493765.1">
    <property type="nucleotide sequence ID" value="NZ_JAUOPB010000015.1"/>
</dbReference>
<organism evidence="5 6">
    <name type="scientific">Saccharophagus degradans</name>
    <dbReference type="NCBI Taxonomy" id="86304"/>
    <lineage>
        <taxon>Bacteria</taxon>
        <taxon>Pseudomonadati</taxon>
        <taxon>Pseudomonadota</taxon>
        <taxon>Gammaproteobacteria</taxon>
        <taxon>Cellvibrionales</taxon>
        <taxon>Cellvibrionaceae</taxon>
        <taxon>Saccharophagus</taxon>
    </lineage>
</organism>
<dbReference type="PANTHER" id="PTHR42923:SF17">
    <property type="entry name" value="AMINE OXIDASE DOMAIN-CONTAINING PROTEIN"/>
    <property type="match status" value="1"/>
</dbReference>
<dbReference type="PANTHER" id="PTHR42923">
    <property type="entry name" value="PROTOPORPHYRINOGEN OXIDASE"/>
    <property type="match status" value="1"/>
</dbReference>
<dbReference type="Gene3D" id="3.50.50.60">
    <property type="entry name" value="FAD/NAD(P)-binding domain"/>
    <property type="match status" value="1"/>
</dbReference>
<evidence type="ECO:0000313" key="6">
    <source>
        <dbReference type="Proteomes" id="UP001169760"/>
    </source>
</evidence>
<dbReference type="EMBL" id="JAUOPB010000015">
    <property type="protein sequence ID" value="MDO6424469.1"/>
    <property type="molecule type" value="Genomic_DNA"/>
</dbReference>
<feature type="domain" description="Amine oxidase" evidence="4">
    <location>
        <begin position="10"/>
        <end position="304"/>
    </location>
</feature>
<evidence type="ECO:0000259" key="4">
    <source>
        <dbReference type="Pfam" id="PF01593"/>
    </source>
</evidence>
<name>A0AAW7XAE7_9GAMM</name>
<dbReference type="AlphaFoldDB" id="A0AAW7XAE7"/>
<dbReference type="SUPFAM" id="SSF51905">
    <property type="entry name" value="FAD/NAD(P)-binding domain"/>
    <property type="match status" value="1"/>
</dbReference>
<comment type="caution">
    <text evidence="5">The sequence shown here is derived from an EMBL/GenBank/DDBJ whole genome shotgun (WGS) entry which is preliminary data.</text>
</comment>
<dbReference type="Proteomes" id="UP001169760">
    <property type="component" value="Unassembled WGS sequence"/>
</dbReference>
<reference evidence="5" key="1">
    <citation type="submission" date="2023-07" db="EMBL/GenBank/DDBJ databases">
        <title>Genome content predicts the carbon catabolic preferences of heterotrophic bacteria.</title>
        <authorList>
            <person name="Gralka M."/>
        </authorList>
    </citation>
    <scope>NUCLEOTIDE SEQUENCE</scope>
    <source>
        <strain evidence="5">I3M17_2</strain>
    </source>
</reference>
<comment type="cofactor">
    <cofactor evidence="1">
        <name>FAD</name>
        <dbReference type="ChEBI" id="CHEBI:57692"/>
    </cofactor>
</comment>
<keyword evidence="2" id="KW-0560">Oxidoreductase</keyword>
<dbReference type="Pfam" id="PF01593">
    <property type="entry name" value="Amino_oxidase"/>
    <property type="match status" value="1"/>
</dbReference>
<dbReference type="InterPro" id="IPR036188">
    <property type="entry name" value="FAD/NAD-bd_sf"/>
</dbReference>
<sequence>MKVAIIGSGISGLTAAYLLNKQHDITLFEKEARLGGHTATIDFSLDGKDYAIDTGFIVFNDNTYPNFIKLLGQLGVNYSPTSMGFSVSCPKTGLEYAGNNLNTLFAQRRRLFDLSFWCMLKDIIRFNKQAQYDYANDNIPADLTLGEYLAINKYSDKFAHYYLVPMGAAIWSASFAAMKQFPVVFFVKFFFNHGLLDITNRPQWRVITGGSKSYIAPLTKSFEDKIVTRAHITQIKRLTNGVNIQFDDGRVEHFDQVVFATHSDQALALLADASDNEQEILGDIPYQTNSVVLHFDESMLPKSKRTWSSWNYLLKESINTDGDSEQLPVLTYNMNILQGIKSEKTFCVTLNAEQDIAKEKIVGRYYYAHPQFSRKAIQAQMRWDEINGVNHTWFCGAYWANGFHEDGVVSALRVAERFGEFL</sequence>
<dbReference type="FunFam" id="1.10.405.20:FF:000001">
    <property type="entry name" value="Amine oxidase"/>
    <property type="match status" value="1"/>
</dbReference>
<evidence type="ECO:0000256" key="1">
    <source>
        <dbReference type="ARBA" id="ARBA00001974"/>
    </source>
</evidence>
<proteinExistence type="predicted"/>
<dbReference type="PRINTS" id="PR00757">
    <property type="entry name" value="AMINEOXDASEF"/>
</dbReference>
<dbReference type="Gene3D" id="1.10.405.20">
    <property type="match status" value="1"/>
</dbReference>
<gene>
    <name evidence="5" type="ORF">Q4521_18425</name>
</gene>
<dbReference type="InterPro" id="IPR050464">
    <property type="entry name" value="Zeta_carotene_desat/Oxidored"/>
</dbReference>
<dbReference type="Gene3D" id="3.30.70.1990">
    <property type="match status" value="1"/>
</dbReference>
<protein>
    <submittedName>
        <fullName evidence="5">FAD-dependent oxidoreductase</fullName>
    </submittedName>
</protein>